<evidence type="ECO:0000313" key="4">
    <source>
        <dbReference type="Proteomes" id="UP000652219"/>
    </source>
</evidence>
<evidence type="ECO:0000256" key="1">
    <source>
        <dbReference type="SAM" id="SignalP"/>
    </source>
</evidence>
<dbReference type="AlphaFoldDB" id="A0A8H6JI42"/>
<reference evidence="3 4" key="1">
    <citation type="journal article" date="2020" name="Phytopathology">
        <title>Genome Sequence Resources of Colletotrichum truncatum, C. plurivorum, C. musicola, and C. sojae: Four Species Pathogenic to Soybean (Glycine max).</title>
        <authorList>
            <person name="Rogerio F."/>
            <person name="Boufleur T.R."/>
            <person name="Ciampi-Guillardi M."/>
            <person name="Sukno S.A."/>
            <person name="Thon M.R."/>
            <person name="Massola Junior N.S."/>
            <person name="Baroncelli R."/>
        </authorList>
    </citation>
    <scope>NUCLEOTIDE SEQUENCE [LARGE SCALE GENOMIC DNA]</scope>
    <source>
        <strain evidence="3 4">LFN0009</strain>
    </source>
</reference>
<dbReference type="GO" id="GO:0004177">
    <property type="term" value="F:aminopeptidase activity"/>
    <property type="evidence" value="ECO:0007669"/>
    <property type="project" value="UniProtKB-KW"/>
</dbReference>
<keyword evidence="3" id="KW-0031">Aminopeptidase</keyword>
<dbReference type="Proteomes" id="UP000652219">
    <property type="component" value="Unassembled WGS sequence"/>
</dbReference>
<feature type="domain" description="Peptidase M24" evidence="2">
    <location>
        <begin position="203"/>
        <end position="405"/>
    </location>
</feature>
<dbReference type="InterPro" id="IPR000994">
    <property type="entry name" value="Pept_M24"/>
</dbReference>
<dbReference type="SUPFAM" id="SSF55920">
    <property type="entry name" value="Creatinase/aminopeptidase"/>
    <property type="match status" value="1"/>
</dbReference>
<evidence type="ECO:0000259" key="2">
    <source>
        <dbReference type="Pfam" id="PF00557"/>
    </source>
</evidence>
<keyword evidence="1" id="KW-0732">Signal</keyword>
<dbReference type="Pfam" id="PF00557">
    <property type="entry name" value="Peptidase_M24"/>
    <property type="match status" value="1"/>
</dbReference>
<keyword evidence="4" id="KW-1185">Reference proteome</keyword>
<dbReference type="EMBL" id="WIGN01000052">
    <property type="protein sequence ID" value="KAF6813537.1"/>
    <property type="molecule type" value="Genomic_DNA"/>
</dbReference>
<name>A0A8H6JI42_9PEZI</name>
<feature type="chain" id="PRO_5034849791" evidence="1">
    <location>
        <begin position="20"/>
        <end position="457"/>
    </location>
</feature>
<keyword evidence="3" id="KW-0378">Hydrolase</keyword>
<evidence type="ECO:0000313" key="3">
    <source>
        <dbReference type="EMBL" id="KAF6813537.1"/>
    </source>
</evidence>
<protein>
    <submittedName>
        <fullName evidence="3">Xaa-Pro aminopeptidase family enzyme</fullName>
    </submittedName>
</protein>
<accession>A0A8H6JI42</accession>
<proteinExistence type="predicted"/>
<comment type="caution">
    <text evidence="3">The sequence shown here is derived from an EMBL/GenBank/DDBJ whole genome shotgun (WGS) entry which is preliminary data.</text>
</comment>
<feature type="signal peptide" evidence="1">
    <location>
        <begin position="1"/>
        <end position="19"/>
    </location>
</feature>
<organism evidence="3 4">
    <name type="scientific">Colletotrichum sojae</name>
    <dbReference type="NCBI Taxonomy" id="2175907"/>
    <lineage>
        <taxon>Eukaryota</taxon>
        <taxon>Fungi</taxon>
        <taxon>Dikarya</taxon>
        <taxon>Ascomycota</taxon>
        <taxon>Pezizomycotina</taxon>
        <taxon>Sordariomycetes</taxon>
        <taxon>Hypocreomycetidae</taxon>
        <taxon>Glomerellales</taxon>
        <taxon>Glomerellaceae</taxon>
        <taxon>Colletotrichum</taxon>
        <taxon>Colletotrichum orchidearum species complex</taxon>
    </lineage>
</organism>
<dbReference type="Gene3D" id="3.90.230.10">
    <property type="entry name" value="Creatinase/methionine aminopeptidase superfamily"/>
    <property type="match status" value="1"/>
</dbReference>
<gene>
    <name evidence="3" type="ORF">CSOJ01_04559</name>
</gene>
<sequence>MHWLTPLISAALLHQSTLADPQPKYNPLPPLREQARIQDAWTAERKKTIPALLKKHGVDAWIVRPPLPPSSLHYSRNHLDKPARIRRRNGILVPEASNNLLCPPAHDMSVPRLPSSLGCFRSWTTDVWEALKPLLEAADPASIAIDAAPEISFAGGLRAGEYSAMASGLGGFWASRMVSKPEIAVEFIASQPASKIPRYKEIMETAWAMIARGFSAEAVVPGKTTTEDLEWWFREEIIAHNFSTWFQPSVSVVDEASPFGADVKAMGGGTGGGRVIQYGDMLHVDFGLTAMGLNTDTQHLGYVLRPGEDDVPKSLKEGLRKGNAVQDIVRRNIAVGKTGNEMLTAVTGEMRQAGIEGRVYTHPIGDWGHSAGPVIGMTNMQEYVPATGELAAIPSMWFSVELYVEHYVPERNKTLWFAQEEDVYWAGEREGWQWVYARQEEFHLIKAAGKQDVMEEL</sequence>
<keyword evidence="3" id="KW-0645">Protease</keyword>
<dbReference type="InterPro" id="IPR036005">
    <property type="entry name" value="Creatinase/aminopeptidase-like"/>
</dbReference>